<evidence type="ECO:0000256" key="1">
    <source>
        <dbReference type="SAM" id="Phobius"/>
    </source>
</evidence>
<keyword evidence="1" id="KW-1133">Transmembrane helix</keyword>
<evidence type="ECO:0000313" key="4">
    <source>
        <dbReference type="Proteomes" id="UP000032366"/>
    </source>
</evidence>
<feature type="transmembrane region" description="Helical" evidence="1">
    <location>
        <begin position="143"/>
        <end position="165"/>
    </location>
</feature>
<feature type="transmembrane region" description="Helical" evidence="1">
    <location>
        <begin position="116"/>
        <end position="136"/>
    </location>
</feature>
<feature type="transmembrane region" description="Helical" evidence="1">
    <location>
        <begin position="20"/>
        <end position="37"/>
    </location>
</feature>
<dbReference type="Proteomes" id="UP000032366">
    <property type="component" value="Unassembled WGS sequence"/>
</dbReference>
<evidence type="ECO:0000313" key="5">
    <source>
        <dbReference type="Proteomes" id="UP000254100"/>
    </source>
</evidence>
<evidence type="ECO:0000313" key="2">
    <source>
        <dbReference type="EMBL" id="KIX90496.1"/>
    </source>
</evidence>
<dbReference type="AlphaFoldDB" id="A0A0D6XQK3"/>
<protein>
    <submittedName>
        <fullName evidence="3">Uncharacterized protein</fullName>
    </submittedName>
</protein>
<dbReference type="STRING" id="569857.TP70_07335"/>
<reference evidence="3 5" key="2">
    <citation type="submission" date="2018-06" db="EMBL/GenBank/DDBJ databases">
        <authorList>
            <consortium name="Pathogen Informatics"/>
            <person name="Doyle S."/>
        </authorList>
    </citation>
    <scope>NUCLEOTIDE SEQUENCE [LARGE SCALE GENOMIC DNA]</scope>
    <source>
        <strain evidence="3 5">NCTC13832</strain>
    </source>
</reference>
<proteinExistence type="predicted"/>
<gene>
    <name evidence="3" type="ORF">NCTC13832_01690</name>
    <name evidence="2" type="ORF">TP70_07335</name>
</gene>
<evidence type="ECO:0000313" key="3">
    <source>
        <dbReference type="EMBL" id="SUM57960.1"/>
    </source>
</evidence>
<sequence length="206" mass="24151">MMTLLKRNLDLSDESLLTRCVLYMALILLFTCAYIWYPQQFLIFVLVYLGLLSVVPTYLNAYLNRNKSYMTFRSLPTSDRKLLASFNLSVWLICGTQIISIAILWCIVPFSMVFEILVTLLSLTFLIATLCIKTFLDEAANKWMTYGISYFLYLFFECFIIGPLSNGVDLYWFRVIPWILLIVSLLSFVMKTWVRYRRIGQNKIKL</sequence>
<keyword evidence="1" id="KW-0472">Membrane</keyword>
<dbReference type="EMBL" id="UHDT01000001">
    <property type="protein sequence ID" value="SUM57960.1"/>
    <property type="molecule type" value="Genomic_DNA"/>
</dbReference>
<reference evidence="2 4" key="1">
    <citation type="submission" date="2015-01" db="EMBL/GenBank/DDBJ databases">
        <authorList>
            <person name="Guo J."/>
        </authorList>
    </citation>
    <scope>NUCLEOTIDE SEQUENCE [LARGE SCALE GENOMIC DNA]</scope>
    <source>
        <strain evidence="2 4">DSM 22147</strain>
    </source>
</reference>
<dbReference type="Proteomes" id="UP000254100">
    <property type="component" value="Unassembled WGS sequence"/>
</dbReference>
<feature type="transmembrane region" description="Helical" evidence="1">
    <location>
        <begin position="171"/>
        <end position="194"/>
    </location>
</feature>
<dbReference type="EMBL" id="JXWY01000042">
    <property type="protein sequence ID" value="KIX90496.1"/>
    <property type="molecule type" value="Genomic_DNA"/>
</dbReference>
<keyword evidence="4" id="KW-1185">Reference proteome</keyword>
<feature type="transmembrane region" description="Helical" evidence="1">
    <location>
        <begin position="43"/>
        <end position="63"/>
    </location>
</feature>
<accession>A0A0D6XQK3</accession>
<feature type="transmembrane region" description="Helical" evidence="1">
    <location>
        <begin position="84"/>
        <end position="110"/>
    </location>
</feature>
<name>A0A0D6XQK3_9STAP</name>
<keyword evidence="1" id="KW-0812">Transmembrane</keyword>
<organism evidence="3 5">
    <name type="scientific">Staphylococcus microti</name>
    <dbReference type="NCBI Taxonomy" id="569857"/>
    <lineage>
        <taxon>Bacteria</taxon>
        <taxon>Bacillati</taxon>
        <taxon>Bacillota</taxon>
        <taxon>Bacilli</taxon>
        <taxon>Bacillales</taxon>
        <taxon>Staphylococcaceae</taxon>
        <taxon>Staphylococcus</taxon>
    </lineage>
</organism>